<dbReference type="SUPFAM" id="SSF48452">
    <property type="entry name" value="TPR-like"/>
    <property type="match status" value="1"/>
</dbReference>
<keyword evidence="2" id="KW-0732">Signal</keyword>
<feature type="signal peptide" evidence="2">
    <location>
        <begin position="1"/>
        <end position="18"/>
    </location>
</feature>
<dbReference type="AlphaFoldDB" id="A0A420E0C2"/>
<feature type="repeat" description="TPR" evidence="1">
    <location>
        <begin position="178"/>
        <end position="211"/>
    </location>
</feature>
<evidence type="ECO:0000313" key="3">
    <source>
        <dbReference type="EMBL" id="RKF03546.1"/>
    </source>
</evidence>
<evidence type="ECO:0000256" key="2">
    <source>
        <dbReference type="SAM" id="SignalP"/>
    </source>
</evidence>
<sequence length="275" mass="32909">MRIIIVCLLICFTSNVFTQNCDAYKRQGEIKKYEACKKQKEAYKFYQFTKEYQELLDEAIQIDSTYDNAYWAKSIAYLKSGDFLSWKPLIDKAVELNPQMHLGYRGWCRYQFFRDYKGAISDIEEYERIIKDDIGYCQNGDYHLLIAKAICYKAIGEKDKAIKIIEDYLKDNDEESDLYNYYHLGVLYFERGDYNKALSNLEKQKESNNLADNRYYMAMCYKKMNNTNKYKETILEAKKLFEEGYLLNDPYTHHYDKVYLSQIEEEINKSKRFNP</sequence>
<evidence type="ECO:0000313" key="4">
    <source>
        <dbReference type="Proteomes" id="UP000285780"/>
    </source>
</evidence>
<organism evidence="3 4">
    <name type="scientific">Tenacibaculum lutimaris</name>
    <dbReference type="NCBI Taxonomy" id="285258"/>
    <lineage>
        <taxon>Bacteria</taxon>
        <taxon>Pseudomonadati</taxon>
        <taxon>Bacteroidota</taxon>
        <taxon>Flavobacteriia</taxon>
        <taxon>Flavobacteriales</taxon>
        <taxon>Flavobacteriaceae</taxon>
        <taxon>Tenacibaculum</taxon>
    </lineage>
</organism>
<dbReference type="InterPro" id="IPR019734">
    <property type="entry name" value="TPR_rpt"/>
</dbReference>
<dbReference type="Proteomes" id="UP000285780">
    <property type="component" value="Unassembled WGS sequence"/>
</dbReference>
<dbReference type="RefSeq" id="WP_120187083.1">
    <property type="nucleotide sequence ID" value="NZ_RAQM01000009.1"/>
</dbReference>
<dbReference type="InterPro" id="IPR011990">
    <property type="entry name" value="TPR-like_helical_dom_sf"/>
</dbReference>
<dbReference type="PROSITE" id="PS50005">
    <property type="entry name" value="TPR"/>
    <property type="match status" value="1"/>
</dbReference>
<dbReference type="Gene3D" id="1.25.40.10">
    <property type="entry name" value="Tetratricopeptide repeat domain"/>
    <property type="match status" value="2"/>
</dbReference>
<reference evidence="3 4" key="1">
    <citation type="submission" date="2018-09" db="EMBL/GenBank/DDBJ databases">
        <title>Genomic Encyclopedia of Archaeal and Bacterial Type Strains, Phase II (KMG-II): from individual species to whole genera.</title>
        <authorList>
            <person name="Goeker M."/>
        </authorList>
    </citation>
    <scope>NUCLEOTIDE SEQUENCE [LARGE SCALE GENOMIC DNA]</scope>
    <source>
        <strain evidence="3 4">DSM 16505</strain>
    </source>
</reference>
<dbReference type="Pfam" id="PF12895">
    <property type="entry name" value="ANAPC3"/>
    <property type="match status" value="1"/>
</dbReference>
<comment type="caution">
    <text evidence="3">The sequence shown here is derived from an EMBL/GenBank/DDBJ whole genome shotgun (WGS) entry which is preliminary data.</text>
</comment>
<evidence type="ECO:0000256" key="1">
    <source>
        <dbReference type="PROSITE-ProRule" id="PRU00339"/>
    </source>
</evidence>
<keyword evidence="4" id="KW-1185">Reference proteome</keyword>
<dbReference type="EMBL" id="RAQM01000009">
    <property type="protein sequence ID" value="RKF03546.1"/>
    <property type="molecule type" value="Genomic_DNA"/>
</dbReference>
<accession>A0A420E0C2</accession>
<keyword evidence="1" id="KW-0802">TPR repeat</keyword>
<name>A0A420E0C2_9FLAO</name>
<evidence type="ECO:0008006" key="5">
    <source>
        <dbReference type="Google" id="ProtNLM"/>
    </source>
</evidence>
<protein>
    <recommendedName>
        <fullName evidence="5">Tetratricopeptide repeat protein</fullName>
    </recommendedName>
</protein>
<feature type="chain" id="PRO_5019079509" description="Tetratricopeptide repeat protein" evidence="2">
    <location>
        <begin position="19"/>
        <end position="275"/>
    </location>
</feature>
<proteinExistence type="predicted"/>
<gene>
    <name evidence="3" type="ORF">C8N26_1935</name>
</gene>